<evidence type="ECO:0000259" key="23">
    <source>
        <dbReference type="PROSITE" id="PS51332"/>
    </source>
</evidence>
<dbReference type="CDD" id="cd02070">
    <property type="entry name" value="corrinoid_protein_B12-BD"/>
    <property type="match status" value="1"/>
</dbReference>
<dbReference type="SUPFAM" id="SSF82282">
    <property type="entry name" value="Homocysteine S-methyltransferase"/>
    <property type="match status" value="1"/>
</dbReference>
<dbReference type="EMBL" id="MAEI02000001">
    <property type="protein sequence ID" value="MEO1781166.1"/>
    <property type="molecule type" value="Genomic_DNA"/>
</dbReference>
<comment type="similarity">
    <text evidence="5">Belongs to the vitamin-B12 dependent methionine synthase family.</text>
</comment>
<evidence type="ECO:0000256" key="4">
    <source>
        <dbReference type="ARBA" id="ARBA00005178"/>
    </source>
</evidence>
<dbReference type="Gene3D" id="3.40.50.280">
    <property type="entry name" value="Cobalamin-binding domain"/>
    <property type="match status" value="1"/>
</dbReference>
<dbReference type="Gene3D" id="3.20.20.20">
    <property type="entry name" value="Dihydropteroate synthase-like"/>
    <property type="match status" value="1"/>
</dbReference>
<feature type="domain" description="B12-binding" evidence="23">
    <location>
        <begin position="695"/>
        <end position="817"/>
    </location>
</feature>
<keyword evidence="11 19" id="KW-0808">Transferase</keyword>
<keyword evidence="9" id="KW-0028">Amino-acid biosynthesis</keyword>
<dbReference type="PIRSF" id="PIRSF037472">
    <property type="entry name" value="DHPS_mtfrase"/>
    <property type="match status" value="1"/>
</dbReference>
<dbReference type="InterPro" id="IPR036594">
    <property type="entry name" value="Meth_synthase_dom"/>
</dbReference>
<reference evidence="25" key="2">
    <citation type="submission" date="2024-02" db="EMBL/GenBank/DDBJ databases">
        <title>The Genome Sequence of Enterococcus diestrammenae JM9A.</title>
        <authorList>
            <person name="Earl A."/>
            <person name="Manson A."/>
            <person name="Gilmore M."/>
            <person name="Sanders J."/>
            <person name="Shea T."/>
            <person name="Howe W."/>
            <person name="Livny J."/>
            <person name="Cuomo C."/>
            <person name="Neafsey D."/>
            <person name="Birren B."/>
        </authorList>
    </citation>
    <scope>NUCLEOTIDE SEQUENCE</scope>
    <source>
        <strain evidence="25">JM9A</strain>
    </source>
</reference>
<dbReference type="Pfam" id="PF02310">
    <property type="entry name" value="B12-binding"/>
    <property type="match status" value="1"/>
</dbReference>
<sequence length="817" mass="86238">MTNTISYRSPNEGAGVLAALAQGFLLIDGALGTMLQQNGLPTGLQPEYFNLTHPAIVTGIHEAYVAAGADIVTANTFQANRHKLPQAQLPEIIHAAINLAKASGAPFVAYDMGPIGALMAPYGTLSFDEAYEIFKEQVLLAVEAGVDLVILETMSDLLETKAALLAIKENSNLPVFVTMTYQADGRTFVGTDPVTATLTLQALGADAVGLNCSLGPKELLPLVTEILAVAKVPVVVQANAGLPEMVAGQTVYPISVAEYTSYVTEMLRQGVRIVGGCCGTTPAFIADLRQTLANEFASGPVATTPTSVTAVTSGSQTVRLDQVTVIGERLNPTGKKRLQAAIRQEDFGYLLKEAIDQVNAGAAILDVNMGLPEIDEAAMMVQAVGQLQGVVNVPLQIDSSSVAAIEAGARVYNGRPLINSVNGKPETMAAIFPIVKKYGAVVLGLALDEEGIPETAAGRVAIARRIIETAARYGIPKEDVLIDPLVLTASAQQAQVQVTLDTLRLLKEELGVCTVAGVSNVSFGLPNRPLLNATFLAAAIASGLDAAIINPLSQPMMATIHAMRVINGQDQEAATFIAKKDELAVMDSKLPGSTGSQQPAATTTTTPTAKDSLKTMILQGRKDETPAKTKALLAQYTPLEIVNQEFIPALDEVGANFEAGSLFLPQLMQSAEAVKRAQAVLKDHLASQSEASPNQGKILLATVAGDIHDIGKNIVKMMLENYGFQVVDLGKDVPIEKVVATIREQEIQLVGLSALMTTTVQNMKATIAAVREAGLDCTFMVGGAVLNEEYREFVGADYYAKDALASVTIAQQFFSQT</sequence>
<comment type="pathway">
    <text evidence="4">Amino-acid biosynthesis; L-methionine biosynthesis via de novo pathway; L-methionine from L-homocysteine (MetH route): step 1/1.</text>
</comment>
<dbReference type="PROSITE" id="PS51337">
    <property type="entry name" value="B12_BINDING_NTER"/>
    <property type="match status" value="1"/>
</dbReference>
<evidence type="ECO:0000256" key="15">
    <source>
        <dbReference type="ARBA" id="ARBA00023167"/>
    </source>
</evidence>
<keyword evidence="8 19" id="KW-0489">Methyltransferase</keyword>
<dbReference type="Gene3D" id="1.10.1240.10">
    <property type="entry name" value="Methionine synthase domain"/>
    <property type="match status" value="1"/>
</dbReference>
<evidence type="ECO:0000313" key="25">
    <source>
        <dbReference type="EMBL" id="MEO1781166.1"/>
    </source>
</evidence>
<evidence type="ECO:0000256" key="12">
    <source>
        <dbReference type="ARBA" id="ARBA00022691"/>
    </source>
</evidence>
<dbReference type="PROSITE" id="PS51332">
    <property type="entry name" value="B12_BINDING"/>
    <property type="match status" value="1"/>
</dbReference>
<evidence type="ECO:0000256" key="9">
    <source>
        <dbReference type="ARBA" id="ARBA00022605"/>
    </source>
</evidence>
<feature type="compositionally biased region" description="Low complexity" evidence="20">
    <location>
        <begin position="599"/>
        <end position="608"/>
    </location>
</feature>
<keyword evidence="16" id="KW-0170">Cobalt</keyword>
<feature type="domain" description="Pterin-binding" evidence="22">
    <location>
        <begin position="323"/>
        <end position="575"/>
    </location>
</feature>
<dbReference type="PROSITE" id="PS50970">
    <property type="entry name" value="HCY"/>
    <property type="match status" value="1"/>
</dbReference>
<evidence type="ECO:0000259" key="22">
    <source>
        <dbReference type="PROSITE" id="PS50972"/>
    </source>
</evidence>
<organism evidence="25 26">
    <name type="scientific">Enterococcus diestrammenae</name>
    <dbReference type="NCBI Taxonomy" id="1155073"/>
    <lineage>
        <taxon>Bacteria</taxon>
        <taxon>Bacillati</taxon>
        <taxon>Bacillota</taxon>
        <taxon>Bacilli</taxon>
        <taxon>Lactobacillales</taxon>
        <taxon>Enterococcaceae</taxon>
        <taxon>Enterococcus</taxon>
    </lineage>
</organism>
<protein>
    <recommendedName>
        <fullName evidence="7">Methionine synthase</fullName>
        <ecNumber evidence="6">2.1.1.13</ecNumber>
    </recommendedName>
    <alternativeName>
        <fullName evidence="18">5-methyltetrahydrofolate--homocysteine methyltransferase</fullName>
    </alternativeName>
</protein>
<dbReference type="SUPFAM" id="SSF52242">
    <property type="entry name" value="Cobalamin (vitamin B12)-binding domain"/>
    <property type="match status" value="1"/>
</dbReference>
<dbReference type="NCBIfam" id="NF005719">
    <property type="entry name" value="PRK07535.1"/>
    <property type="match status" value="1"/>
</dbReference>
<keyword evidence="12" id="KW-0949">S-adenosyl-L-methionine</keyword>
<dbReference type="InterPro" id="IPR011005">
    <property type="entry name" value="Dihydropteroate_synth-like_sf"/>
</dbReference>
<dbReference type="InterPro" id="IPR000489">
    <property type="entry name" value="Pterin-binding_dom"/>
</dbReference>
<accession>A0ABV0F1Y5</accession>
<dbReference type="InterPro" id="IPR003759">
    <property type="entry name" value="Cbl-bd_cap"/>
</dbReference>
<evidence type="ECO:0000256" key="20">
    <source>
        <dbReference type="SAM" id="MobiDB-lite"/>
    </source>
</evidence>
<dbReference type="InterPro" id="IPR006158">
    <property type="entry name" value="Cobalamin-bd"/>
</dbReference>
<evidence type="ECO:0000256" key="6">
    <source>
        <dbReference type="ARBA" id="ARBA00012032"/>
    </source>
</evidence>
<evidence type="ECO:0000256" key="8">
    <source>
        <dbReference type="ARBA" id="ARBA00022603"/>
    </source>
</evidence>
<dbReference type="Pfam" id="PF02574">
    <property type="entry name" value="S-methyl_trans"/>
    <property type="match status" value="1"/>
</dbReference>
<evidence type="ECO:0000313" key="26">
    <source>
        <dbReference type="Proteomes" id="UP001429357"/>
    </source>
</evidence>
<feature type="binding site" evidence="19">
    <location>
        <position position="278"/>
    </location>
    <ligand>
        <name>Zn(2+)</name>
        <dbReference type="ChEBI" id="CHEBI:29105"/>
    </ligand>
</feature>
<comment type="caution">
    <text evidence="25">The sequence shown here is derived from an EMBL/GenBank/DDBJ whole genome shotgun (WGS) entry which is preliminary data.</text>
</comment>
<feature type="domain" description="Hcy-binding" evidence="21">
    <location>
        <begin position="13"/>
        <end position="292"/>
    </location>
</feature>
<evidence type="ECO:0000256" key="10">
    <source>
        <dbReference type="ARBA" id="ARBA00022628"/>
    </source>
</evidence>
<dbReference type="RefSeq" id="WP_161870771.1">
    <property type="nucleotide sequence ID" value="NZ_MAEI02000001.1"/>
</dbReference>
<feature type="binding site" evidence="19">
    <location>
        <position position="277"/>
    </location>
    <ligand>
        <name>Zn(2+)</name>
        <dbReference type="ChEBI" id="CHEBI:29105"/>
    </ligand>
</feature>
<dbReference type="InterPro" id="IPR036724">
    <property type="entry name" value="Cobalamin-bd_sf"/>
</dbReference>
<evidence type="ECO:0000256" key="14">
    <source>
        <dbReference type="ARBA" id="ARBA00022833"/>
    </source>
</evidence>
<dbReference type="SMART" id="SM01018">
    <property type="entry name" value="B12-binding_2"/>
    <property type="match status" value="1"/>
</dbReference>
<evidence type="ECO:0000256" key="2">
    <source>
        <dbReference type="ARBA" id="ARBA00001947"/>
    </source>
</evidence>
<comment type="function">
    <text evidence="17">Catalyzes the transfer of a methyl group from methyl-cobalamin to homocysteine, yielding enzyme-bound cob(I)alamin and methionine. Subsequently, remethylates the cofactor using methyltetrahydrofolate.</text>
</comment>
<dbReference type="SUPFAM" id="SSF51717">
    <property type="entry name" value="Dihydropteroate synthetase-like"/>
    <property type="match status" value="1"/>
</dbReference>
<dbReference type="Gene3D" id="3.20.20.330">
    <property type="entry name" value="Homocysteine-binding-like domain"/>
    <property type="match status" value="1"/>
</dbReference>
<keyword evidence="15" id="KW-0486">Methionine biosynthesis</keyword>
<comment type="cofactor">
    <cofactor evidence="3">
        <name>methylcob(III)alamin</name>
        <dbReference type="ChEBI" id="CHEBI:28115"/>
    </cofactor>
</comment>
<keyword evidence="10" id="KW-0846">Cobalamin</keyword>
<evidence type="ECO:0000256" key="17">
    <source>
        <dbReference type="ARBA" id="ARBA00025552"/>
    </source>
</evidence>
<keyword evidence="13 19" id="KW-0479">Metal-binding</keyword>
<gene>
    <name evidence="25" type="ORF">BAU18_000745</name>
</gene>
<keyword evidence="14 19" id="KW-0862">Zinc</keyword>
<reference evidence="25" key="1">
    <citation type="submission" date="2016-06" db="EMBL/GenBank/DDBJ databases">
        <authorList>
            <person name="Van Tyne D."/>
        </authorList>
    </citation>
    <scope>NUCLEOTIDE SEQUENCE</scope>
    <source>
        <strain evidence="25">JM9A</strain>
    </source>
</reference>
<feature type="binding site" evidence="19">
    <location>
        <position position="212"/>
    </location>
    <ligand>
        <name>Zn(2+)</name>
        <dbReference type="ChEBI" id="CHEBI:29105"/>
    </ligand>
</feature>
<evidence type="ECO:0000256" key="18">
    <source>
        <dbReference type="ARBA" id="ARBA00031040"/>
    </source>
</evidence>
<evidence type="ECO:0000256" key="3">
    <source>
        <dbReference type="ARBA" id="ARBA00001956"/>
    </source>
</evidence>
<dbReference type="PANTHER" id="PTHR45833:SF1">
    <property type="entry name" value="METHIONINE SYNTHASE"/>
    <property type="match status" value="1"/>
</dbReference>
<feature type="domain" description="B12-binding N-terminal" evidence="24">
    <location>
        <begin position="600"/>
        <end position="693"/>
    </location>
</feature>
<keyword evidence="26" id="KW-1185">Reference proteome</keyword>
<proteinExistence type="inferred from homology"/>
<dbReference type="Proteomes" id="UP001429357">
    <property type="component" value="Unassembled WGS sequence"/>
</dbReference>
<evidence type="ECO:0000256" key="1">
    <source>
        <dbReference type="ARBA" id="ARBA00001700"/>
    </source>
</evidence>
<comment type="cofactor">
    <cofactor evidence="2 19">
        <name>Zn(2+)</name>
        <dbReference type="ChEBI" id="CHEBI:29105"/>
    </cofactor>
</comment>
<evidence type="ECO:0000256" key="11">
    <source>
        <dbReference type="ARBA" id="ARBA00022679"/>
    </source>
</evidence>
<evidence type="ECO:0000256" key="19">
    <source>
        <dbReference type="PROSITE-ProRule" id="PRU00333"/>
    </source>
</evidence>
<dbReference type="PROSITE" id="PS50972">
    <property type="entry name" value="PTERIN_BINDING"/>
    <property type="match status" value="1"/>
</dbReference>
<evidence type="ECO:0000256" key="7">
    <source>
        <dbReference type="ARBA" id="ARBA00013998"/>
    </source>
</evidence>
<evidence type="ECO:0000256" key="5">
    <source>
        <dbReference type="ARBA" id="ARBA00010398"/>
    </source>
</evidence>
<evidence type="ECO:0000259" key="24">
    <source>
        <dbReference type="PROSITE" id="PS51337"/>
    </source>
</evidence>
<dbReference type="EC" id="2.1.1.13" evidence="6"/>
<dbReference type="InterPro" id="IPR017215">
    <property type="entry name" value="MetH_bac"/>
</dbReference>
<dbReference type="PANTHER" id="PTHR45833">
    <property type="entry name" value="METHIONINE SYNTHASE"/>
    <property type="match status" value="1"/>
</dbReference>
<name>A0ABV0F1Y5_9ENTE</name>
<dbReference type="SUPFAM" id="SSF47644">
    <property type="entry name" value="Methionine synthase domain"/>
    <property type="match status" value="1"/>
</dbReference>
<feature type="region of interest" description="Disordered" evidence="20">
    <location>
        <begin position="589"/>
        <end position="608"/>
    </location>
</feature>
<evidence type="ECO:0000259" key="21">
    <source>
        <dbReference type="PROSITE" id="PS50970"/>
    </source>
</evidence>
<dbReference type="Pfam" id="PF00809">
    <property type="entry name" value="Pterin_bind"/>
    <property type="match status" value="1"/>
</dbReference>
<dbReference type="InterPro" id="IPR003726">
    <property type="entry name" value="HCY_dom"/>
</dbReference>
<evidence type="ECO:0000256" key="16">
    <source>
        <dbReference type="ARBA" id="ARBA00023285"/>
    </source>
</evidence>
<evidence type="ECO:0000256" key="13">
    <source>
        <dbReference type="ARBA" id="ARBA00022723"/>
    </source>
</evidence>
<dbReference type="InterPro" id="IPR036589">
    <property type="entry name" value="HCY_dom_sf"/>
</dbReference>
<comment type="catalytic activity">
    <reaction evidence="1">
        <text>(6S)-5-methyl-5,6,7,8-tetrahydrofolate + L-homocysteine = (6S)-5,6,7,8-tetrahydrofolate + L-methionine</text>
        <dbReference type="Rhea" id="RHEA:11172"/>
        <dbReference type="ChEBI" id="CHEBI:18608"/>
        <dbReference type="ChEBI" id="CHEBI:57453"/>
        <dbReference type="ChEBI" id="CHEBI:57844"/>
        <dbReference type="ChEBI" id="CHEBI:58199"/>
        <dbReference type="EC" id="2.1.1.13"/>
    </reaction>
</comment>
<dbReference type="InterPro" id="IPR050554">
    <property type="entry name" value="Met_Synthase/Corrinoid"/>
</dbReference>
<dbReference type="Pfam" id="PF02607">
    <property type="entry name" value="B12-binding_2"/>
    <property type="match status" value="1"/>
</dbReference>